<keyword evidence="1" id="KW-0732">Signal</keyword>
<sequence>MRFKLVAALLALGMATVTFTSCGDDTPDKGFELTSYLDGNYTPTDDACHLSAILNGEKVSEKASVTFHTRDLQTGSMVLNNLFEGYASVKIEEFTLVQETEGESVRLTFAGTHQVDETLRFSYSGYVVYGKLYIEFNME</sequence>
<comment type="caution">
    <text evidence="2">The sequence shown here is derived from an EMBL/GenBank/DDBJ whole genome shotgun (WGS) entry which is preliminary data.</text>
</comment>
<evidence type="ECO:0000313" key="3">
    <source>
        <dbReference type="Proteomes" id="UP000703295"/>
    </source>
</evidence>
<proteinExistence type="predicted"/>
<organism evidence="2 3">
    <name type="scientific">Bacteroides mediterraneensis</name>
    <dbReference type="NCBI Taxonomy" id="1841856"/>
    <lineage>
        <taxon>Bacteria</taxon>
        <taxon>Pseudomonadati</taxon>
        <taxon>Bacteroidota</taxon>
        <taxon>Bacteroidia</taxon>
        <taxon>Bacteroidales</taxon>
        <taxon>Bacteroidaceae</taxon>
        <taxon>Bacteroides</taxon>
    </lineage>
</organism>
<accession>A0ABS2EVU3</accession>
<dbReference type="RefSeq" id="WP_204475967.1">
    <property type="nucleotide sequence ID" value="NZ_JACJJW010000021.1"/>
</dbReference>
<reference evidence="2 3" key="1">
    <citation type="journal article" date="2021" name="Sci. Rep.">
        <title>The distribution of antibiotic resistance genes in chicken gut microbiota commensals.</title>
        <authorList>
            <person name="Juricova H."/>
            <person name="Matiasovicova J."/>
            <person name="Kubasova T."/>
            <person name="Cejkova D."/>
            <person name="Rychlik I."/>
        </authorList>
    </citation>
    <scope>NUCLEOTIDE SEQUENCE [LARGE SCALE GENOMIC DNA]</scope>
    <source>
        <strain evidence="2 3">An801</strain>
    </source>
</reference>
<dbReference type="Proteomes" id="UP000703295">
    <property type="component" value="Unassembled WGS sequence"/>
</dbReference>
<protein>
    <submittedName>
        <fullName evidence="2">DUF4925 domain-containing protein</fullName>
    </submittedName>
</protein>
<evidence type="ECO:0000256" key="1">
    <source>
        <dbReference type="SAM" id="SignalP"/>
    </source>
</evidence>
<keyword evidence="3" id="KW-1185">Reference proteome</keyword>
<feature type="chain" id="PRO_5045362891" evidence="1">
    <location>
        <begin position="21"/>
        <end position="139"/>
    </location>
</feature>
<dbReference type="EMBL" id="JACJJW010000021">
    <property type="protein sequence ID" value="MBM6758795.1"/>
    <property type="molecule type" value="Genomic_DNA"/>
</dbReference>
<name>A0ABS2EVU3_9BACE</name>
<dbReference type="PROSITE" id="PS51257">
    <property type="entry name" value="PROKAR_LIPOPROTEIN"/>
    <property type="match status" value="1"/>
</dbReference>
<gene>
    <name evidence="2" type="ORF">H6A31_08925</name>
</gene>
<feature type="signal peptide" evidence="1">
    <location>
        <begin position="1"/>
        <end position="20"/>
    </location>
</feature>
<evidence type="ECO:0000313" key="2">
    <source>
        <dbReference type="EMBL" id="MBM6758795.1"/>
    </source>
</evidence>